<protein>
    <recommendedName>
        <fullName evidence="2">F5/8 type C domain-containing protein</fullName>
    </recommendedName>
</protein>
<feature type="domain" description="F5/8 type C" evidence="2">
    <location>
        <begin position="1"/>
        <end position="142"/>
    </location>
</feature>
<dbReference type="Pfam" id="PF07250">
    <property type="entry name" value="Glyoxal_oxid_N"/>
    <property type="match status" value="1"/>
</dbReference>
<evidence type="ECO:0000256" key="1">
    <source>
        <dbReference type="ARBA" id="ARBA00022729"/>
    </source>
</evidence>
<dbReference type="Gene3D" id="2.130.10.80">
    <property type="entry name" value="Galactose oxidase/kelch, beta-propeller"/>
    <property type="match status" value="1"/>
</dbReference>
<dbReference type="UniPathway" id="UPA00280"/>
<reference evidence="3" key="1">
    <citation type="submission" date="2019-04" db="EMBL/GenBank/DDBJ databases">
        <title>Friends and foes A comparative genomics studyof 23 Aspergillus species from section Flavi.</title>
        <authorList>
            <consortium name="DOE Joint Genome Institute"/>
            <person name="Kjaerbolling I."/>
            <person name="Vesth T."/>
            <person name="Frisvad J.C."/>
            <person name="Nybo J.L."/>
            <person name="Theobald S."/>
            <person name="Kildgaard S."/>
            <person name="Isbrandt T."/>
            <person name="Kuo A."/>
            <person name="Sato A."/>
            <person name="Lyhne E.K."/>
            <person name="Kogle M.E."/>
            <person name="Wiebenga A."/>
            <person name="Kun R.S."/>
            <person name="Lubbers R.J."/>
            <person name="Makela M.R."/>
            <person name="Barry K."/>
            <person name="Chovatia M."/>
            <person name="Clum A."/>
            <person name="Daum C."/>
            <person name="Haridas S."/>
            <person name="He G."/>
            <person name="LaButti K."/>
            <person name="Lipzen A."/>
            <person name="Mondo S."/>
            <person name="Riley R."/>
            <person name="Salamov A."/>
            <person name="Simmons B.A."/>
            <person name="Magnuson J.K."/>
            <person name="Henrissat B."/>
            <person name="Mortensen U.H."/>
            <person name="Larsen T.O."/>
            <person name="Devries R.P."/>
            <person name="Grigoriev I.V."/>
            <person name="Machida M."/>
            <person name="Baker S.E."/>
            <person name="Andersen M.R."/>
        </authorList>
    </citation>
    <scope>NUCLEOTIDE SEQUENCE [LARGE SCALE GENOMIC DNA]</scope>
    <source>
        <strain evidence="3">IBT 14317</strain>
    </source>
</reference>
<dbReference type="InterPro" id="IPR006652">
    <property type="entry name" value="Kelch_1"/>
</dbReference>
<dbReference type="Gene3D" id="2.60.120.260">
    <property type="entry name" value="Galactose-binding domain-like"/>
    <property type="match status" value="1"/>
</dbReference>
<dbReference type="Pfam" id="PF09118">
    <property type="entry name" value="GO-like_E_set"/>
    <property type="match status" value="1"/>
</dbReference>
<evidence type="ECO:0000313" key="3">
    <source>
        <dbReference type="EMBL" id="KAE8384436.1"/>
    </source>
</evidence>
<dbReference type="SUPFAM" id="SSF50965">
    <property type="entry name" value="Galactose oxidase, central domain"/>
    <property type="match status" value="1"/>
</dbReference>
<sequence>MNQLLRKYGVLIDRTDWTVTCTCEKDGHKCSNTIDGSNNTFWASCDHDSPSITVDLGRPAYHVSAVVMLPPQLDGQEGLFLHHKVFLSENNHNWGEPVAYGLWPREPKEKLSTFEPKPARYVRLVAESQAWVGISELNVYATPYAIPPDPTRGIWGPTIDFPIVPVAGATEASGMIILWSSWAPDLYFSSPGGQTATSQWHPFQHTVSKRTISDTHHDMFCPGISVDGTGMLLVTGGNDAEETSLYNITSGKWDTGPKMHFRRGYQSSVTLSDGRVFTIGGSWNGGSVTPKDGEIYDPIARTWAKLPGARVDPMLTDDMEGRWRSDNHGWLFGWKNLSIFQAGPSIAMHWYYVTDGGNVTDAGPRLHDQDSMSGNAVMFDAVAGKILTFGGAPDYEMSYATNHAHIITIGDPGTIPKVEVAGQNGGGMHSARAFGTSVILPDGTVFITGGQGYSLAFNEQNTMLTPELYFPHNNTFVQLQTNNIIRVYHSWSLLLPDATVLNGGGGLCGNCSANHYDAQVFTPPYLLTSSGQPRTRPEILTISRETATIGDEIFIRTRPKIGSASLVRLGGATHTVNTDQRRVPLLLKRVTRTEYGFTIPNDSGIVTPGYWMLFVMDAEGVPSVAKVIFISARILIY</sequence>
<dbReference type="InterPro" id="IPR011043">
    <property type="entry name" value="Gal_Oxase/kelch_b-propeller"/>
</dbReference>
<name>A0A5N7BRI1_PETAA</name>
<proteinExistence type="predicted"/>
<dbReference type="OrthoDB" id="2019572at2759"/>
<dbReference type="InterPro" id="IPR013783">
    <property type="entry name" value="Ig-like_fold"/>
</dbReference>
<dbReference type="Pfam" id="PF00754">
    <property type="entry name" value="F5_F8_type_C"/>
    <property type="match status" value="1"/>
</dbReference>
<dbReference type="PANTHER" id="PTHR32208:SF68">
    <property type="entry name" value="GALACTOSE OXIDASE"/>
    <property type="match status" value="1"/>
</dbReference>
<dbReference type="Pfam" id="PF01344">
    <property type="entry name" value="Kelch_1"/>
    <property type="match status" value="1"/>
</dbReference>
<dbReference type="InterPro" id="IPR009880">
    <property type="entry name" value="Glyoxal_oxidase_N"/>
</dbReference>
<evidence type="ECO:0000259" key="2">
    <source>
        <dbReference type="PROSITE" id="PS50022"/>
    </source>
</evidence>
<dbReference type="AlphaFoldDB" id="A0A5N7BRI1"/>
<dbReference type="SUPFAM" id="SSF49785">
    <property type="entry name" value="Galactose-binding domain-like"/>
    <property type="match status" value="1"/>
</dbReference>
<dbReference type="Gene3D" id="2.60.40.10">
    <property type="entry name" value="Immunoglobulins"/>
    <property type="match status" value="1"/>
</dbReference>
<dbReference type="InterPro" id="IPR000421">
    <property type="entry name" value="FA58C"/>
</dbReference>
<dbReference type="InterPro" id="IPR037293">
    <property type="entry name" value="Gal_Oxidase_central_sf"/>
</dbReference>
<organism evidence="3">
    <name type="scientific">Petromyces alliaceus</name>
    <name type="common">Aspergillus alliaceus</name>
    <dbReference type="NCBI Taxonomy" id="209559"/>
    <lineage>
        <taxon>Eukaryota</taxon>
        <taxon>Fungi</taxon>
        <taxon>Dikarya</taxon>
        <taxon>Ascomycota</taxon>
        <taxon>Pezizomycotina</taxon>
        <taxon>Eurotiomycetes</taxon>
        <taxon>Eurotiomycetidae</taxon>
        <taxon>Eurotiales</taxon>
        <taxon>Aspergillaceae</taxon>
        <taxon>Aspergillus</taxon>
        <taxon>Aspergillus subgen. Circumdati</taxon>
    </lineage>
</organism>
<gene>
    <name evidence="3" type="ORF">BDV23DRAFT_177063</name>
</gene>
<dbReference type="InterPro" id="IPR014756">
    <property type="entry name" value="Ig_E-set"/>
</dbReference>
<dbReference type="PANTHER" id="PTHR32208">
    <property type="entry name" value="SECRETED PROTEIN-RELATED"/>
    <property type="match status" value="1"/>
</dbReference>
<dbReference type="SUPFAM" id="SSF81296">
    <property type="entry name" value="E set domains"/>
    <property type="match status" value="1"/>
</dbReference>
<dbReference type="InterPro" id="IPR008979">
    <property type="entry name" value="Galactose-bd-like_sf"/>
</dbReference>
<dbReference type="EMBL" id="ML735373">
    <property type="protein sequence ID" value="KAE8384436.1"/>
    <property type="molecule type" value="Genomic_DNA"/>
</dbReference>
<dbReference type="Proteomes" id="UP000326877">
    <property type="component" value="Unassembled WGS sequence"/>
</dbReference>
<dbReference type="PROSITE" id="PS50022">
    <property type="entry name" value="FA58C_3"/>
    <property type="match status" value="1"/>
</dbReference>
<keyword evidence="1" id="KW-0732">Signal</keyword>
<dbReference type="InterPro" id="IPR015202">
    <property type="entry name" value="GO-like_E_set"/>
</dbReference>
<accession>A0A5N7BRI1</accession>
<dbReference type="CDD" id="cd02851">
    <property type="entry name" value="E_set_GO_C"/>
    <property type="match status" value="1"/>
</dbReference>